<organism evidence="2">
    <name type="scientific">Sesamum radiatum</name>
    <name type="common">Black benniseed</name>
    <dbReference type="NCBI Taxonomy" id="300843"/>
    <lineage>
        <taxon>Eukaryota</taxon>
        <taxon>Viridiplantae</taxon>
        <taxon>Streptophyta</taxon>
        <taxon>Embryophyta</taxon>
        <taxon>Tracheophyta</taxon>
        <taxon>Spermatophyta</taxon>
        <taxon>Magnoliopsida</taxon>
        <taxon>eudicotyledons</taxon>
        <taxon>Gunneridae</taxon>
        <taxon>Pentapetalae</taxon>
        <taxon>asterids</taxon>
        <taxon>lamiids</taxon>
        <taxon>Lamiales</taxon>
        <taxon>Pedaliaceae</taxon>
        <taxon>Sesamum</taxon>
    </lineage>
</organism>
<evidence type="ECO:0000259" key="1">
    <source>
        <dbReference type="PROSITE" id="PS50994"/>
    </source>
</evidence>
<gene>
    <name evidence="2" type="ORF">Sradi_6204700</name>
</gene>
<dbReference type="Pfam" id="PF25597">
    <property type="entry name" value="SH3_retrovirus"/>
    <property type="match status" value="1"/>
</dbReference>
<sequence length="532" mass="61334">MKINDVLNIPDFKCNLLSVSRLTRDFNCALTFLADFCIIQDLPTRNLIGVGRHCDGLYLLEPVRDGGAAMTVSGQHNSALWHWRLGHASSSKIKLIQSNSSIVKSKEIEHCDSCIRAKQTKLPFPKGSIKSTSCFDLIHCDIWGGYKTTSLSGAHYFLTIVDDFSRGVWVYLMKYKSEVSHYLPMFLNMVETQFGKRVKQIRVDNGAEFQSNVMLNYYTKRGIMIQKTCAHTPQQNGVVERKHRHILETARALRFHAVLPVNFWGECVLTAVHIINRLPSKAIGNKTPHEILLGKVPSYDHLRVFGCLVYVHEKKKADKFGEKGRPCIFVGYPNGQKGYRVYDVESQKIYTSRDVKFLEDKYPFKQKDDEIMRSKYDLAQDTNHTIQVQDDEPMEQRLKVNTRELEVINYDNEDDDRLNQTTEPMSMEQVGDRRIDETRSDDLTQIEARHSQRVRRQPKHFEEYEIDLPPSIAQSQSAPHSGNSVVYPLPHYVSYDKFSQSQKAFLAAITSYDEPKSFFQAIKHEHWKEAMI</sequence>
<comment type="caution">
    <text evidence="2">The sequence shown here is derived from an EMBL/GenBank/DDBJ whole genome shotgun (WGS) entry which is preliminary data.</text>
</comment>
<dbReference type="GO" id="GO:0003676">
    <property type="term" value="F:nucleic acid binding"/>
    <property type="evidence" value="ECO:0007669"/>
    <property type="project" value="InterPro"/>
</dbReference>
<dbReference type="Gene3D" id="3.30.420.10">
    <property type="entry name" value="Ribonuclease H-like superfamily/Ribonuclease H"/>
    <property type="match status" value="1"/>
</dbReference>
<reference evidence="2" key="1">
    <citation type="submission" date="2020-06" db="EMBL/GenBank/DDBJ databases">
        <authorList>
            <person name="Li T."/>
            <person name="Hu X."/>
            <person name="Zhang T."/>
            <person name="Song X."/>
            <person name="Zhang H."/>
            <person name="Dai N."/>
            <person name="Sheng W."/>
            <person name="Hou X."/>
            <person name="Wei L."/>
        </authorList>
    </citation>
    <scope>NUCLEOTIDE SEQUENCE</scope>
    <source>
        <strain evidence="2">G02</strain>
        <tissue evidence="2">Leaf</tissue>
    </source>
</reference>
<dbReference type="InterPro" id="IPR012337">
    <property type="entry name" value="RNaseH-like_sf"/>
</dbReference>
<dbReference type="InterPro" id="IPR057670">
    <property type="entry name" value="SH3_retrovirus"/>
</dbReference>
<proteinExistence type="predicted"/>
<feature type="domain" description="Integrase catalytic" evidence="1">
    <location>
        <begin position="119"/>
        <end position="296"/>
    </location>
</feature>
<dbReference type="AlphaFoldDB" id="A0AAW2KA36"/>
<dbReference type="PANTHER" id="PTHR42648">
    <property type="entry name" value="TRANSPOSASE, PUTATIVE-RELATED"/>
    <property type="match status" value="1"/>
</dbReference>
<dbReference type="GO" id="GO:0015074">
    <property type="term" value="P:DNA integration"/>
    <property type="evidence" value="ECO:0007669"/>
    <property type="project" value="InterPro"/>
</dbReference>
<protein>
    <submittedName>
        <fullName evidence="2">Retrovirus-related Pol polyprotein from transposon RE1</fullName>
    </submittedName>
</protein>
<dbReference type="PANTHER" id="PTHR42648:SF29">
    <property type="entry name" value="RNA-DIRECTED DNA POLYMERASE"/>
    <property type="match status" value="1"/>
</dbReference>
<dbReference type="InterPro" id="IPR039537">
    <property type="entry name" value="Retrotran_Ty1/copia-like"/>
</dbReference>
<evidence type="ECO:0000313" key="2">
    <source>
        <dbReference type="EMBL" id="KAL0303366.1"/>
    </source>
</evidence>
<dbReference type="InterPro" id="IPR001584">
    <property type="entry name" value="Integrase_cat-core"/>
</dbReference>
<dbReference type="EMBL" id="JACGWJ010000029">
    <property type="protein sequence ID" value="KAL0303366.1"/>
    <property type="molecule type" value="Genomic_DNA"/>
</dbReference>
<dbReference type="InterPro" id="IPR025724">
    <property type="entry name" value="GAG-pre-integrase_dom"/>
</dbReference>
<dbReference type="Pfam" id="PF00665">
    <property type="entry name" value="rve"/>
    <property type="match status" value="1"/>
</dbReference>
<dbReference type="Pfam" id="PF13976">
    <property type="entry name" value="gag_pre-integrs"/>
    <property type="match status" value="1"/>
</dbReference>
<name>A0AAW2KA36_SESRA</name>
<dbReference type="SUPFAM" id="SSF53098">
    <property type="entry name" value="Ribonuclease H-like"/>
    <property type="match status" value="1"/>
</dbReference>
<dbReference type="InterPro" id="IPR036397">
    <property type="entry name" value="RNaseH_sf"/>
</dbReference>
<accession>A0AAW2KA36</accession>
<dbReference type="PROSITE" id="PS50994">
    <property type="entry name" value="INTEGRASE"/>
    <property type="match status" value="1"/>
</dbReference>
<reference evidence="2" key="2">
    <citation type="journal article" date="2024" name="Plant">
        <title>Genomic evolution and insights into agronomic trait innovations of Sesamum species.</title>
        <authorList>
            <person name="Miao H."/>
            <person name="Wang L."/>
            <person name="Qu L."/>
            <person name="Liu H."/>
            <person name="Sun Y."/>
            <person name="Le M."/>
            <person name="Wang Q."/>
            <person name="Wei S."/>
            <person name="Zheng Y."/>
            <person name="Lin W."/>
            <person name="Duan Y."/>
            <person name="Cao H."/>
            <person name="Xiong S."/>
            <person name="Wang X."/>
            <person name="Wei L."/>
            <person name="Li C."/>
            <person name="Ma Q."/>
            <person name="Ju M."/>
            <person name="Zhao R."/>
            <person name="Li G."/>
            <person name="Mu C."/>
            <person name="Tian Q."/>
            <person name="Mei H."/>
            <person name="Zhang T."/>
            <person name="Gao T."/>
            <person name="Zhang H."/>
        </authorList>
    </citation>
    <scope>NUCLEOTIDE SEQUENCE</scope>
    <source>
        <strain evidence="2">G02</strain>
    </source>
</reference>